<dbReference type="Proteomes" id="UP000187283">
    <property type="component" value="Unassembled WGS sequence"/>
</dbReference>
<evidence type="ECO:0000313" key="1">
    <source>
        <dbReference type="EMBL" id="OMJ08704.1"/>
    </source>
</evidence>
<dbReference type="AlphaFoldDB" id="A0A1R1X263"/>
<dbReference type="EMBL" id="LSSN01005711">
    <property type="protein sequence ID" value="OMJ08704.1"/>
    <property type="molecule type" value="Genomic_DNA"/>
</dbReference>
<reference evidence="1 2" key="1">
    <citation type="submission" date="2017-01" db="EMBL/GenBank/DDBJ databases">
        <authorList>
            <person name="Mah S.A."/>
            <person name="Swanson W.J."/>
            <person name="Moy G.W."/>
            <person name="Vacquier V.D."/>
        </authorList>
    </citation>
    <scope>NUCLEOTIDE SEQUENCE [LARGE SCALE GENOMIC DNA]</scope>
    <source>
        <strain evidence="1 2">GSMNP</strain>
    </source>
</reference>
<dbReference type="OrthoDB" id="10377683at2759"/>
<protein>
    <submittedName>
        <fullName evidence="1">Uncharacterized protein</fullName>
    </submittedName>
</protein>
<keyword evidence="2" id="KW-1185">Reference proteome</keyword>
<evidence type="ECO:0000313" key="2">
    <source>
        <dbReference type="Proteomes" id="UP000187283"/>
    </source>
</evidence>
<name>A0A1R1X263_9FUNG</name>
<organism evidence="1 2">
    <name type="scientific">Smittium culicis</name>
    <dbReference type="NCBI Taxonomy" id="133412"/>
    <lineage>
        <taxon>Eukaryota</taxon>
        <taxon>Fungi</taxon>
        <taxon>Fungi incertae sedis</taxon>
        <taxon>Zoopagomycota</taxon>
        <taxon>Kickxellomycotina</taxon>
        <taxon>Harpellomycetes</taxon>
        <taxon>Harpellales</taxon>
        <taxon>Legeriomycetaceae</taxon>
        <taxon>Smittium</taxon>
    </lineage>
</organism>
<gene>
    <name evidence="1" type="ORF">AYI70_g11367</name>
</gene>
<sequence length="227" mass="25150">MAMHSINDMPKTQSLLIKPSSFSDFKCSWEIGVTSVKISPKFSNIVTLYGRVNKYLKSFIGKNALSILTENPHSCAVVMLSGSCTTDFGKNNSAKNFATASTPFETSDSNNVQDLNSNVSQIINADNINGGFNSTIYSTWAQDFKESLHSRLFPLTENTNNNKSNTQLTSILIYPKFSCWISYSNQDISNQSPLNNSYIDQEPIFASSKTNLTPFPVINILASNYSF</sequence>
<accession>A0A1R1X263</accession>
<comment type="caution">
    <text evidence="1">The sequence shown here is derived from an EMBL/GenBank/DDBJ whole genome shotgun (WGS) entry which is preliminary data.</text>
</comment>
<proteinExistence type="predicted"/>